<dbReference type="Gene3D" id="1.20.920.30">
    <property type="match status" value="1"/>
</dbReference>
<dbReference type="SUPFAM" id="SSF52540">
    <property type="entry name" value="P-loop containing nucleoside triphosphate hydrolases"/>
    <property type="match status" value="4"/>
</dbReference>
<dbReference type="Pfam" id="PF08393">
    <property type="entry name" value="DHC_N2"/>
    <property type="match status" value="1"/>
</dbReference>
<dbReference type="EMBL" id="JAFIRN010000013">
    <property type="protein sequence ID" value="KAG5837092.1"/>
    <property type="molecule type" value="Genomic_DNA"/>
</dbReference>
<dbReference type="Pfam" id="PF03028">
    <property type="entry name" value="Dynein_heavy"/>
    <property type="match status" value="1"/>
</dbReference>
<evidence type="ECO:0000256" key="10">
    <source>
        <dbReference type="ARBA" id="ARBA00022840"/>
    </source>
</evidence>
<dbReference type="Gene3D" id="3.10.490.20">
    <property type="match status" value="1"/>
</dbReference>
<comment type="subcellular location">
    <subcellularLocation>
        <location evidence="1">Cell membrane</location>
        <topology evidence="1">Peripheral membrane protein</topology>
    </subcellularLocation>
    <subcellularLocation>
        <location evidence="2">Cytoplasm</location>
        <location evidence="2">Cytoskeleton</location>
        <location evidence="2">Cilium axoneme</location>
    </subcellularLocation>
</comment>
<dbReference type="Pfam" id="PF21264">
    <property type="entry name" value="DYNC2H1_AAA_dom"/>
    <property type="match status" value="1"/>
</dbReference>
<evidence type="ECO:0000256" key="4">
    <source>
        <dbReference type="ARBA" id="ARBA00022473"/>
    </source>
</evidence>
<dbReference type="FunFam" id="3.40.50.300:FF:002654">
    <property type="entry name" value="Cytoplasmic dynein 2 heavy chain 1"/>
    <property type="match status" value="1"/>
</dbReference>
<dbReference type="InterPro" id="IPR003593">
    <property type="entry name" value="AAA+_ATPase"/>
</dbReference>
<reference evidence="26" key="1">
    <citation type="submission" date="2021-01" db="EMBL/GenBank/DDBJ databases">
        <title>A chromosome-scale assembly of European eel, Anguilla anguilla.</title>
        <authorList>
            <person name="Henkel C."/>
            <person name="Jong-Raadsen S.A."/>
            <person name="Dufour S."/>
            <person name="Weltzien F.-A."/>
            <person name="Palstra A.P."/>
            <person name="Pelster B."/>
            <person name="Spaink H.P."/>
            <person name="Van Den Thillart G.E."/>
            <person name="Jansen H."/>
            <person name="Zahm M."/>
            <person name="Klopp C."/>
            <person name="Cedric C."/>
            <person name="Louis A."/>
            <person name="Berthelot C."/>
            <person name="Parey E."/>
            <person name="Roest Crollius H."/>
            <person name="Montfort J."/>
            <person name="Robinson-Rechavi M."/>
            <person name="Bucao C."/>
            <person name="Bouchez O."/>
            <person name="Gislard M."/>
            <person name="Lluch J."/>
            <person name="Milhes M."/>
            <person name="Lampietro C."/>
            <person name="Lopez Roques C."/>
            <person name="Donnadieu C."/>
            <person name="Braasch I."/>
            <person name="Desvignes T."/>
            <person name="Postlethwait J."/>
            <person name="Bobe J."/>
            <person name="Guiguen Y."/>
            <person name="Dirks R."/>
        </authorList>
    </citation>
    <scope>NUCLEOTIDE SEQUENCE</scope>
    <source>
        <strain evidence="26">Tag_6206</strain>
        <tissue evidence="26">Liver</tissue>
    </source>
</reference>
<dbReference type="GO" id="GO:0005874">
    <property type="term" value="C:microtubule"/>
    <property type="evidence" value="ECO:0007669"/>
    <property type="project" value="UniProtKB-KW"/>
</dbReference>
<organism evidence="26 27">
    <name type="scientific">Anguilla anguilla</name>
    <name type="common">European freshwater eel</name>
    <name type="synonym">Muraena anguilla</name>
    <dbReference type="NCBI Taxonomy" id="7936"/>
    <lineage>
        <taxon>Eukaryota</taxon>
        <taxon>Metazoa</taxon>
        <taxon>Chordata</taxon>
        <taxon>Craniata</taxon>
        <taxon>Vertebrata</taxon>
        <taxon>Euteleostomi</taxon>
        <taxon>Actinopterygii</taxon>
        <taxon>Neopterygii</taxon>
        <taxon>Teleostei</taxon>
        <taxon>Anguilliformes</taxon>
        <taxon>Anguillidae</taxon>
        <taxon>Anguilla</taxon>
    </lineage>
</organism>
<dbReference type="Pfam" id="PF18199">
    <property type="entry name" value="Dynein_C"/>
    <property type="match status" value="1"/>
</dbReference>
<evidence type="ECO:0000256" key="8">
    <source>
        <dbReference type="ARBA" id="ARBA00022741"/>
    </source>
</evidence>
<dbReference type="InterPro" id="IPR043160">
    <property type="entry name" value="Dynein_C_barrel"/>
</dbReference>
<dbReference type="FunFam" id="3.40.50.300:FF:000706">
    <property type="entry name" value="Cytoplasmic dynein 2 heavy chain 1"/>
    <property type="match status" value="1"/>
</dbReference>
<keyword evidence="4" id="KW-0217">Developmental protein</keyword>
<dbReference type="FunFam" id="1.20.1270.280:FF:000006">
    <property type="entry name" value="Dynein cytoplasmic 2 heavy chain 1"/>
    <property type="match status" value="1"/>
</dbReference>
<dbReference type="InterPro" id="IPR041658">
    <property type="entry name" value="AAA_lid_11"/>
</dbReference>
<keyword evidence="8" id="KW-0547">Nucleotide-binding</keyword>
<dbReference type="GO" id="GO:0051959">
    <property type="term" value="F:dynein light intermediate chain binding"/>
    <property type="evidence" value="ECO:0007669"/>
    <property type="project" value="InterPro"/>
</dbReference>
<dbReference type="GO" id="GO:0005886">
    <property type="term" value="C:plasma membrane"/>
    <property type="evidence" value="ECO:0007669"/>
    <property type="project" value="UniProtKB-SubCell"/>
</dbReference>
<comment type="subunit">
    <text evidence="19">The cytoplasmic dynein complex 2 is probably composed by a heavy chain DYNC2H1 homodimer and a number of DYNC2LI1 light intermediate chains.</text>
</comment>
<evidence type="ECO:0000256" key="19">
    <source>
        <dbReference type="ARBA" id="ARBA00064100"/>
    </source>
</evidence>
<evidence type="ECO:0000256" key="1">
    <source>
        <dbReference type="ARBA" id="ARBA00004202"/>
    </source>
</evidence>
<dbReference type="GO" id="GO:0008569">
    <property type="term" value="F:minus-end-directed microtubule motor activity"/>
    <property type="evidence" value="ECO:0007669"/>
    <property type="project" value="InterPro"/>
</dbReference>
<evidence type="ECO:0000256" key="5">
    <source>
        <dbReference type="ARBA" id="ARBA00022475"/>
    </source>
</evidence>
<keyword evidence="13" id="KW-0969">Cilium</keyword>
<dbReference type="InterPro" id="IPR004273">
    <property type="entry name" value="Dynein_heavy_D6_P-loop"/>
</dbReference>
<dbReference type="InterPro" id="IPR042219">
    <property type="entry name" value="AAA_lid_11_sf"/>
</dbReference>
<proteinExistence type="inferred from homology"/>
<keyword evidence="16" id="KW-0206">Cytoskeleton</keyword>
<dbReference type="Gene3D" id="1.10.8.720">
    <property type="entry name" value="Region D6 of dynein motor"/>
    <property type="match status" value="1"/>
</dbReference>
<dbReference type="Gene3D" id="3.40.50.300">
    <property type="entry name" value="P-loop containing nucleotide triphosphate hydrolases"/>
    <property type="match status" value="5"/>
</dbReference>
<evidence type="ECO:0000256" key="14">
    <source>
        <dbReference type="ARBA" id="ARBA00023136"/>
    </source>
</evidence>
<comment type="caution">
    <text evidence="26">The sequence shown here is derived from an EMBL/GenBank/DDBJ whole genome shotgun (WGS) entry which is preliminary data.</text>
</comment>
<feature type="domain" description="AAA+ ATPase" evidence="25">
    <location>
        <begin position="1976"/>
        <end position="2131"/>
    </location>
</feature>
<dbReference type="InterPro" id="IPR026983">
    <property type="entry name" value="DHC"/>
</dbReference>
<dbReference type="FunFam" id="1.10.8.720:FF:000006">
    <property type="entry name" value="cytoplasmic dynein 2 heavy chain 1"/>
    <property type="match status" value="1"/>
</dbReference>
<dbReference type="Pfam" id="PF12774">
    <property type="entry name" value="AAA_6"/>
    <property type="match status" value="1"/>
</dbReference>
<evidence type="ECO:0000256" key="16">
    <source>
        <dbReference type="ARBA" id="ARBA00023212"/>
    </source>
</evidence>
<dbReference type="Pfam" id="PF12775">
    <property type="entry name" value="AAA_7"/>
    <property type="match status" value="1"/>
</dbReference>
<keyword evidence="27" id="KW-1185">Reference proteome</keyword>
<dbReference type="Gene3D" id="1.20.920.20">
    <property type="match status" value="1"/>
</dbReference>
<keyword evidence="12 23" id="KW-0175">Coiled coil</keyword>
<sequence>MPHYDLEDARKNFILTTTGNYFGLKTSSDPLISSLTDCRELNNFLDDGNEYVLSVYKPGSELRMSNKIDSADGKDKVLVFFKLRPTVITEDNLHSNVLVSSMLESPINTLYQAVRQVFAPVLLKDEKWSKIIDPKLQSLLSDLEVGLGLVVRRSDSEDTGKRSFKGDDVLGILTPNDEFQYWADLSQVGGKTSTKERAAHFSELFQHIEKDYNNLDSVALADAVELVDSTRDTVDDVWRQNDHEPYPEVRMQRLMDVIGGALGRYVQKKLSSLKLWEDPFLTVKESLRSGVAVCEQWVGACDHLTGQLWKRYAPHPWKGDKYQPQLLQNLSQRLEEVVMIRTVHEKLLRLLPAGKGQALSPAHVFEPFAGLNALHYNPYTEPLWKAAVSQFERAVSPAEQEAAGKLKVSIGDVQDNPQQLLQVFQKYKELIKRPSVSKDLLPERETLLAKLLDYIKGLRTDFESRCHGIPGEKSGPLAGRNLPEVVNNIVWVRQLALKVEDSIKMAAALLSDLSGYRPFVRFSDDLQEQLRAYEQDQFDDWSRDIQSGLSDPKSGISLQASSRVMELDHVDGKLKIQYSDRLVTLLREVRQLSALGFAIPAKIQQAANTADKFYRQAIILKQVAHFYNTIDQQMIPSQRPMMLNYALAFEQVIKQSPRSQSRESGGKLQITWDNPKELEVYIGKLQSSAENLSTQNRKLRKWHTDFTEKVVTLMNVDLLRHQQRWKDGLQDLRTGFAALESQGFRSGDMRAWRQHWNHQLYKALEHQYQVGLEALNKNLPEINVDLTFKQGRLQFRPPFEEVRAKYFREMKRFISIPNQFKGVSEPGEEPIFPVMIDRNASGFVTIFSKAEDLFSRLLLVQDKFKEWVVLGQVDLEALVERHVHTVQDWERNFKALKVRGKESERLPSTEKVDCITVNCDPVKAVVDDLIQRLFDALLLSLRKSIQAHTQDIDTFVTGAMETLSTRPESIDEIGEANIKHGELQERKPNVLPLFQEAEDKNRLLRTVAGGGLDSISSLRAKWDKFELMMESHQLMIKEQVEVMRSNAETQIQAYLQELEKFRARWDQLKPSSDVIESGDQEALQKCVQTIKEKKAEFDELESTRKKLIEDCRHFDLAPPDFSLALETIKDMEELSEMWSMYEEFQEGFQDKAKEDWITFRSKTYVFEEFLFTWHDRLRKLDEHTTMTVKLQKEVDKYKGVVPVLKYVRGEHLSQDHWLDLFRLLGLPRGTTLEKLLFGDLLKVADAIVDKAMELKDLNSRAQAEVSIREALRELDLWGVGAGFTLTDYVDSQSRTLKLIKDWKDMVNQVGDNRCLLQSLKDSPYYKGFEDKVSLWETRLADLDEYLHNLNAIQRKWVYLEPIFGRGALPREQARFKRVDEDFRSIMADVQRDSRVMSLAARVGIRNSLITILDQLQRCQKSLNEFLEEKRSAFPRFYFIGDDDLLEILGQATNPAVIQSHLKKLFAGISSVDFDEGYQNITAMKSLEGEVVLLRNMIRISNDVEVWLSNLSVEMKETLKQLLCECVMAGKRGDVDPSRYPSQILCLAEQIQFTEDVENAIHHQSLQQLELELMAKLEHYTSVDSSTEDTGGADSSVLQLKLKALILDIIHNIEVVKQLMEAQTHSTEAWAWKKQLRFYLRQDRHCYIQMVDAEFHYTYEYQGNAAKLVHTPLTDKCYLTLTQAMKMGLGGNPYGPAGTGKTESVKALGGLFGRQVLVFNCDEGIDVKSMGRIFVGLVKCGAWGCFDEFNRLEEAVLSAVSMQIQAIQNSLKNQRNTCELLGKEVDLDPNSGIFITLNPAGKGYGGRQKLPDNLKQLFRPVAMSRPDNDLIAEVILYSEGFKEGKVLGCKLVAIFNLSRELLTPQQHYDWGLRALKTVLRGCGGLLQQQRRSSGGNKAQESHIVVQALRLNTMSKLTFADSSRFDALVRDVFPGVDFKDVEYETLSAALEAVFEEAKLEIIPSQIKKALELYEQLRQRMGVVIVGPSGAGKSTLWRTLRAALARGGKAVRQYTMNPKAMPRQQLLGHIDMDTREWSDGVLTNSARQVVREPQEVSSWIICDGDIDPEWIESLNSVLDDNRLLTMPSGERIQFGPNVNFVFETHDLSCASPATISRMGMIFLSDEDTDVNSLVKSWLKGQPDECRGNLENWIGDYFLKSLDWVLKQNDFVVETSLVGTVLNGLSHLSGVRERGQFVVSLIRGLGGNLSFKSRVEFAKEVLGWARESPPDPRKPLDTFYDPDTGRLAAYRLERPDCLSVEDLGNPQRLPVIQTPDMQRGLDYFRQWLCTDYRQPFLLVGPEGCGKGMLLRYAFSQLRSTQVATVHCSAQTSSRHVLQKLSQTCLVISSNTGRVYRPKDCERLVLYLKDINLPKPDKWGTSNLIAFLQQVLTYHGFYDENLEWVGLENIQVVASMSAGGAVGRHALTSRFTSIVRICTIDYPDREQLQTIYSAYLQPVLQRSMGGEQSVWSSAGKVHQLAGSLVQVYEQVKAKFTVDDHSHYLFTPCVLTQWVLSLLRYDLTAGKAQNPTDAVLEVVAYEARRLFRDRIVGTKDLNAFDNILLSAIRGDWTSDVLENMSDCFYVTWGAAHEAGAVMAPGQSLPSHGKPLGCLSSADLREVIQKGIVLYGRDNRELDILLFPEVLDYMSRVDRVLSRPGGSLLLAGRSGVGRRTATCVVSHMHAASLFTPKISRGYGLKHFKSDLKTVMQLAGIEGQQVVLLLEDYQFVHPSFLEMVNSLLSSGEVPGLYSTEELEPLLSSLKDQASQDGFPGPIFNYFAYRIQQNLHVVLIMDCSNPSFTINCESNPALYRRCSVQWMEGWSESSMRKIPEMLLSQASAEEEQSSGKKGHKRKTSGQSELCKSFLRIHESCREYGATPSQYMALLQVYGSIYSSKRAELIKRQRHLQAGVSKLNEAKALVDDLKGRAAEQSTLLRTKQAEADAALQEITVSMQNASDQKTEMEKIKGKMAEEVLKIEERKRKIDDELKEVQPLVEEAKHAVGNIKAESLSEIRSLRMPPDVIRDILEGVLRLMGIFDTSWVSMKSFLAKRGVREEIVTFEARNVTHEIRESVEELLHRNKASFDPKNAKRASAAAAPLAAWVKANVQYSHVLERIQPLEKEQSGLMENLRKTESRKNKLEDLLNSVGEKVKELKDKFQSRTTEAAKLEAEVSRAQETIQAAEKLIHQLDGEHTRWSAQVAEIAEELETLPKRAQLAAAFITYLSAAPEDQRRASLEEWMKSSGLQSFDLRRFLCSESEQLIWKSEGLPSDDLSMENALVILQSCACPFLIDPSSRATEWLRTHLAQSRLEVINQQDSNFITALELAVRFGKTLIIQEMDGVEPVLYPLLRRDLIAQGPRYVVQIGDKVIDYNEGFRLFLATRNPSPYIPPDAASVVTEVNFTTTRAGLRGQLLALTIQQEKPELETEKTRLLQQEEDKKIQLAKLEESLLETLATAQGNILENKELIESLNQTKSSSALIQESLTESHRLQASLDQERDAYLPLAESASTMYFVITDLSKINNMYRFSLAAFLRIFQRALQSKKESEGTEARIVSLEACLKTTVYEYVCRSLFKAHRLMFALHFVKGMHPQLFQENEWDAFTGLIVGDTVRKTDSQQPSREQIPSWIDQERLGAVAMFKNTFPALYQTLSLGDADLWLTFSRSSSCEQEFPPSIAKKVSLFQQVLVVQAIRPDRLQSAMAFFASQALGMRELSPPPLNLRRLFGETLEIEPVLIIISPGRPLAGAAGSGRRDGGPGELPRAAVMASPGLLQVAMGQGQADIAIQTLRECARSGEWLCLKNLHLVTAWLPLLEKELNVLQPKAGFRLWLTAEVHPKFSPILLQSSLKITYEAPPGLKKNLMRTYESWTPEQISKGGLLPRAQSLFCLAWFHAVCQERRNYIPQGWTKFYEFSLSDLRAGFEIIDRLFDGAKDIQWEFVHGLLENAIYGGRIDSLSDLRILRSYLQQYFSSRLISGPQGRGKKGVAFPSQMSLPNSCSILDYRGVIENLPEDDRPGFFGLPANIERSSQRIISAQVISQLRILSRSVAAGSKFDREIWSNGLSPVLNLWKKLNQGSSLIHQKVAPPSESQGSPVLSFVILEQFNAVRLVQSIHQSLAALSKVIRGTSLLTADVHKLATALLNQECPLSWQSKWEGPEDPMQYLRAVVACALAIQSWVERAERQSLLSDTLDLSELFHPDTFLNALRQETARTMGCSMDSLKFVASWKSRIPEAKLQVKIGGLKLEGCSFDGKRLSENQHDSPSVSEASLPHRLDSAELQRLLPSGGVHLPARVHQRRARARGHQHRRALRGEPRPVGPVRSRPLPQTAVRPAVLLRGEPSGHFQHFYKFILALLLYSCNSIYIYISL</sequence>
<comment type="similarity">
    <text evidence="3">Belongs to the dynein heavy chain family.</text>
</comment>
<evidence type="ECO:0000256" key="7">
    <source>
        <dbReference type="ARBA" id="ARBA00022701"/>
    </source>
</evidence>
<dbReference type="PANTHER" id="PTHR46532:SF15">
    <property type="entry name" value="CYTOPLASMIC DYNEIN 2 HEAVY CHAIN 1"/>
    <property type="match status" value="1"/>
</dbReference>
<dbReference type="Gene3D" id="1.10.8.1220">
    <property type="match status" value="1"/>
</dbReference>
<dbReference type="Gene3D" id="1.20.140.100">
    <property type="entry name" value="Dynein heavy chain, N-terminal domain 2"/>
    <property type="match status" value="1"/>
</dbReference>
<keyword evidence="10" id="KW-0067">ATP-binding</keyword>
<feature type="region of interest" description="Disordered" evidence="24">
    <location>
        <begin position="2832"/>
        <end position="2851"/>
    </location>
</feature>
<dbReference type="Pfam" id="PF18198">
    <property type="entry name" value="AAA_lid_11"/>
    <property type="match status" value="1"/>
</dbReference>
<feature type="domain" description="AAA+ ATPase" evidence="25">
    <location>
        <begin position="2288"/>
        <end position="2436"/>
    </location>
</feature>
<dbReference type="FunFam" id="1.20.920.30:FF:000006">
    <property type="entry name" value="Cytoplasmic dynein 2 heavy chain 1"/>
    <property type="match status" value="1"/>
</dbReference>
<dbReference type="Gene3D" id="1.20.58.1120">
    <property type="match status" value="1"/>
</dbReference>
<keyword evidence="11" id="KW-0243">Dynein</keyword>
<dbReference type="Pfam" id="PF08385">
    <property type="entry name" value="DHC_N1"/>
    <property type="match status" value="1"/>
</dbReference>
<keyword evidence="7" id="KW-0493">Microtubule</keyword>
<dbReference type="InterPro" id="IPR035699">
    <property type="entry name" value="AAA_6"/>
</dbReference>
<feature type="coiled-coil region" evidence="23">
    <location>
        <begin position="1037"/>
        <end position="1110"/>
    </location>
</feature>
<feature type="compositionally biased region" description="Basic residues" evidence="24">
    <location>
        <begin position="4292"/>
        <end position="4302"/>
    </location>
</feature>
<evidence type="ECO:0000256" key="11">
    <source>
        <dbReference type="ARBA" id="ARBA00023017"/>
    </source>
</evidence>
<dbReference type="FunFam" id="1.10.8.710:FF:000006">
    <property type="entry name" value="cytoplasmic dynein 2 heavy chain 1"/>
    <property type="match status" value="1"/>
</dbReference>
<protein>
    <recommendedName>
        <fullName evidence="18">Cytoplasmic dynein 2 heavy chain 1</fullName>
    </recommendedName>
    <alternativeName>
        <fullName evidence="20">Cytoplasmic dynein 2 heavy chain</fullName>
    </alternativeName>
    <alternativeName>
        <fullName evidence="21">Dynein cytoplasmic heavy chain 2</fullName>
    </alternativeName>
    <alternativeName>
        <fullName evidence="22">Dynein heavy chain isotype 1B</fullName>
    </alternativeName>
</protein>
<evidence type="ECO:0000256" key="6">
    <source>
        <dbReference type="ARBA" id="ARBA00022490"/>
    </source>
</evidence>
<dbReference type="Pfam" id="PF22597">
    <property type="entry name" value="DYN_lid"/>
    <property type="match status" value="1"/>
</dbReference>
<dbReference type="FunFam" id="1.10.8.1220:FF:000003">
    <property type="entry name" value="Dynein cytoplasmic 2 heavy chain 1"/>
    <property type="match status" value="1"/>
</dbReference>
<dbReference type="Pfam" id="PF12781">
    <property type="entry name" value="AAA_9"/>
    <property type="match status" value="1"/>
</dbReference>
<evidence type="ECO:0000259" key="25">
    <source>
        <dbReference type="SMART" id="SM00382"/>
    </source>
</evidence>
<evidence type="ECO:0000256" key="21">
    <source>
        <dbReference type="ARBA" id="ARBA00083259"/>
    </source>
</evidence>
<dbReference type="Gene3D" id="1.10.8.710">
    <property type="match status" value="1"/>
</dbReference>
<evidence type="ECO:0000256" key="13">
    <source>
        <dbReference type="ARBA" id="ARBA00023069"/>
    </source>
</evidence>
<dbReference type="InterPro" id="IPR027417">
    <property type="entry name" value="P-loop_NTPase"/>
</dbReference>
<feature type="domain" description="AAA+ ATPase" evidence="25">
    <location>
        <begin position="1689"/>
        <end position="1835"/>
    </location>
</feature>
<evidence type="ECO:0000256" key="15">
    <source>
        <dbReference type="ARBA" id="ARBA00023175"/>
    </source>
</evidence>
<evidence type="ECO:0000256" key="24">
    <source>
        <dbReference type="SAM" id="MobiDB-lite"/>
    </source>
</evidence>
<dbReference type="FunFam" id="3.40.50.300:FF:000598">
    <property type="entry name" value="Dynein cytoplasmic 2 heavy chain 1"/>
    <property type="match status" value="1"/>
</dbReference>
<keyword evidence="9" id="KW-0970">Cilium biogenesis/degradation</keyword>
<evidence type="ECO:0000256" key="18">
    <source>
        <dbReference type="ARBA" id="ARBA00023902"/>
    </source>
</evidence>
<dbReference type="InterPro" id="IPR042222">
    <property type="entry name" value="Dynein_2_N"/>
</dbReference>
<dbReference type="GO" id="GO:0030030">
    <property type="term" value="P:cell projection organization"/>
    <property type="evidence" value="ECO:0007669"/>
    <property type="project" value="UniProtKB-KW"/>
</dbReference>
<dbReference type="InterPro" id="IPR024743">
    <property type="entry name" value="Dynein_HC_stalk"/>
</dbReference>
<keyword evidence="15" id="KW-0505">Motor protein</keyword>
<dbReference type="SMART" id="SM00382">
    <property type="entry name" value="AAA"/>
    <property type="match status" value="3"/>
</dbReference>
<keyword evidence="17" id="KW-0966">Cell projection</keyword>
<feature type="coiled-coil region" evidence="23">
    <location>
        <begin position="3118"/>
        <end position="3187"/>
    </location>
</feature>
<evidence type="ECO:0000256" key="2">
    <source>
        <dbReference type="ARBA" id="ARBA00004430"/>
    </source>
</evidence>
<evidence type="ECO:0000256" key="20">
    <source>
        <dbReference type="ARBA" id="ARBA00078768"/>
    </source>
</evidence>
<evidence type="ECO:0000256" key="22">
    <source>
        <dbReference type="ARBA" id="ARBA00083782"/>
    </source>
</evidence>
<dbReference type="InterPro" id="IPR049400">
    <property type="entry name" value="DYNC2H1_AAA_dom"/>
</dbReference>
<evidence type="ECO:0000313" key="26">
    <source>
        <dbReference type="EMBL" id="KAG5837092.1"/>
    </source>
</evidence>
<dbReference type="GO" id="GO:0007018">
    <property type="term" value="P:microtubule-based movement"/>
    <property type="evidence" value="ECO:0007669"/>
    <property type="project" value="InterPro"/>
</dbReference>
<dbReference type="Gene3D" id="3.20.180.20">
    <property type="entry name" value="Dynein heavy chain, N-terminal domain 2"/>
    <property type="match status" value="1"/>
</dbReference>
<dbReference type="InterPro" id="IPR013602">
    <property type="entry name" value="Dynein_heavy_linker"/>
</dbReference>
<dbReference type="InterPro" id="IPR041228">
    <property type="entry name" value="Dynein_C"/>
</dbReference>
<dbReference type="InterPro" id="IPR042228">
    <property type="entry name" value="Dynein_linker_3"/>
</dbReference>
<dbReference type="FunFam" id="1.20.140.100:FF:000005">
    <property type="entry name" value="cytoplasmic dynein 2 heavy chain 1"/>
    <property type="match status" value="1"/>
</dbReference>
<dbReference type="InterPro" id="IPR024317">
    <property type="entry name" value="Dynein_heavy_chain_D4_dom"/>
</dbReference>
<dbReference type="PANTHER" id="PTHR46532">
    <property type="entry name" value="MALE FERTILITY FACTOR KL5"/>
    <property type="match status" value="1"/>
</dbReference>
<keyword evidence="14" id="KW-0472">Membrane</keyword>
<dbReference type="Proteomes" id="UP001044222">
    <property type="component" value="Chromosome 13"/>
</dbReference>
<dbReference type="InterPro" id="IPR013594">
    <property type="entry name" value="Dynein_heavy_tail"/>
</dbReference>
<dbReference type="FunFam" id="1.20.58.1120:FF:000006">
    <property type="entry name" value="cytoplasmic dynein 2 heavy chain 1"/>
    <property type="match status" value="1"/>
</dbReference>
<feature type="region of interest" description="Disordered" evidence="24">
    <location>
        <begin position="4292"/>
        <end position="4317"/>
    </location>
</feature>
<keyword evidence="6" id="KW-0963">Cytoplasm</keyword>
<keyword evidence="5" id="KW-1003">Cell membrane</keyword>
<dbReference type="FunFam" id="3.40.50.300:FF:000071">
    <property type="entry name" value="Cytoplasmic dynein heavy chain 1"/>
    <property type="match status" value="1"/>
</dbReference>
<evidence type="ECO:0000256" key="23">
    <source>
        <dbReference type="SAM" id="Coils"/>
    </source>
</evidence>
<evidence type="ECO:0000256" key="3">
    <source>
        <dbReference type="ARBA" id="ARBA00008887"/>
    </source>
</evidence>
<evidence type="ECO:0000256" key="12">
    <source>
        <dbReference type="ARBA" id="ARBA00023054"/>
    </source>
</evidence>
<dbReference type="FunFam" id="3.40.50.300:FF:001810">
    <property type="entry name" value="Cytoplasmic dynein 2 heavy chain 1"/>
    <property type="match status" value="1"/>
</dbReference>
<gene>
    <name evidence="26" type="ORF">ANANG_G00235590</name>
</gene>
<evidence type="ECO:0000256" key="9">
    <source>
        <dbReference type="ARBA" id="ARBA00022794"/>
    </source>
</evidence>
<dbReference type="Gene3D" id="1.20.1270.280">
    <property type="match status" value="1"/>
</dbReference>
<name>A0A9D3LU81_ANGAN</name>
<dbReference type="GO" id="GO:0005858">
    <property type="term" value="C:axonemal dynein complex"/>
    <property type="evidence" value="ECO:0007669"/>
    <property type="project" value="TreeGrafter"/>
</dbReference>
<dbReference type="InterPro" id="IPR043157">
    <property type="entry name" value="Dynein_AAA1S"/>
</dbReference>
<dbReference type="GO" id="GO:0045505">
    <property type="term" value="F:dynein intermediate chain binding"/>
    <property type="evidence" value="ECO:0007669"/>
    <property type="project" value="InterPro"/>
</dbReference>
<dbReference type="InterPro" id="IPR054354">
    <property type="entry name" value="DYNC2H1-like_lid"/>
</dbReference>
<evidence type="ECO:0000256" key="17">
    <source>
        <dbReference type="ARBA" id="ARBA00023273"/>
    </source>
</evidence>
<evidence type="ECO:0000313" key="27">
    <source>
        <dbReference type="Proteomes" id="UP001044222"/>
    </source>
</evidence>
<dbReference type="Pfam" id="PF12777">
    <property type="entry name" value="MT"/>
    <property type="match status" value="1"/>
</dbReference>
<dbReference type="Pfam" id="PF12780">
    <property type="entry name" value="AAA_8"/>
    <property type="match status" value="1"/>
</dbReference>
<dbReference type="FunFam" id="3.20.180.20:FF:000002">
    <property type="entry name" value="Cytoplasmic dynein heavy chain 1"/>
    <property type="match status" value="1"/>
</dbReference>
<dbReference type="InterPro" id="IPR035706">
    <property type="entry name" value="AAA_9"/>
</dbReference>
<dbReference type="Gene3D" id="6.10.140.1060">
    <property type="match status" value="1"/>
</dbReference>
<dbReference type="FunFam" id="1.20.920.20:FF:000002">
    <property type="entry name" value="Cytoplasmic dynein 1 heavy chain"/>
    <property type="match status" value="1"/>
</dbReference>
<dbReference type="GO" id="GO:0005524">
    <property type="term" value="F:ATP binding"/>
    <property type="evidence" value="ECO:0007669"/>
    <property type="project" value="UniProtKB-KW"/>
</dbReference>
<accession>A0A9D3LU81</accession>